<protein>
    <submittedName>
        <fullName evidence="4">Sulfopyruvate decarboxylase, alpha subunit</fullName>
        <ecNumber evidence="4">4.1.1.79</ecNumber>
    </submittedName>
</protein>
<evidence type="ECO:0000259" key="3">
    <source>
        <dbReference type="Pfam" id="PF02776"/>
    </source>
</evidence>
<evidence type="ECO:0000313" key="5">
    <source>
        <dbReference type="Proteomes" id="UP001157733"/>
    </source>
</evidence>
<evidence type="ECO:0000256" key="1">
    <source>
        <dbReference type="ARBA" id="ARBA00022793"/>
    </source>
</evidence>
<dbReference type="Pfam" id="PF02776">
    <property type="entry name" value="TPP_enzyme_N"/>
    <property type="match status" value="1"/>
</dbReference>
<evidence type="ECO:0000256" key="2">
    <source>
        <dbReference type="ARBA" id="ARBA00023239"/>
    </source>
</evidence>
<dbReference type="PANTHER" id="PTHR42818:SF1">
    <property type="entry name" value="SULFOPYRUVATE DECARBOXYLASE"/>
    <property type="match status" value="1"/>
</dbReference>
<sequence>MLASESFIEKLRERGYDFFTGVPCSLLSGLISALEARQDVPYYPSVREDAAVGLCAGAFMAGKKPVLLMQNSGLGYSLNAFTSLNLIYNLPVLVIMSWRGCGGKDAPEHIIMGDVNEKLLETAGMEYDVIGEANVDDLLGRAESAYGRHLPYTMLVKKGMFDERH</sequence>
<dbReference type="GO" id="GO:0050545">
    <property type="term" value="F:sulfopyruvate decarboxylase activity"/>
    <property type="evidence" value="ECO:0007669"/>
    <property type="project" value="UniProtKB-EC"/>
</dbReference>
<feature type="domain" description="Thiamine pyrophosphate enzyme N-terminal TPP-binding" evidence="3">
    <location>
        <begin position="3"/>
        <end position="101"/>
    </location>
</feature>
<dbReference type="PANTHER" id="PTHR42818">
    <property type="entry name" value="SULFOPYRUVATE DECARBOXYLASE SUBUNIT ALPHA"/>
    <property type="match status" value="1"/>
</dbReference>
<dbReference type="InterPro" id="IPR029061">
    <property type="entry name" value="THDP-binding"/>
</dbReference>
<evidence type="ECO:0000313" key="4">
    <source>
        <dbReference type="EMBL" id="CAI2719563.1"/>
    </source>
</evidence>
<accession>A0ABM9HHM8</accession>
<reference evidence="4 5" key="1">
    <citation type="submission" date="2022-09" db="EMBL/GenBank/DDBJ databases">
        <authorList>
            <person name="Kop L."/>
        </authorList>
    </citation>
    <scope>NUCLEOTIDE SEQUENCE [LARGE SCALE GENOMIC DNA]</scope>
    <source>
        <strain evidence="4 5">347</strain>
    </source>
</reference>
<dbReference type="InterPro" id="IPR012001">
    <property type="entry name" value="Thiamin_PyroP_enz_TPP-bd_dom"/>
</dbReference>
<dbReference type="RefSeq" id="WP_282012386.1">
    <property type="nucleotide sequence ID" value="NZ_OX336137.1"/>
</dbReference>
<dbReference type="Gene3D" id="3.40.50.970">
    <property type="match status" value="1"/>
</dbReference>
<keyword evidence="2 4" id="KW-0456">Lyase</keyword>
<keyword evidence="1" id="KW-0210">Decarboxylase</keyword>
<dbReference type="Proteomes" id="UP001157733">
    <property type="component" value="Chromosome"/>
</dbReference>
<dbReference type="SUPFAM" id="SSF52518">
    <property type="entry name" value="Thiamin diphosphate-binding fold (THDP-binding)"/>
    <property type="match status" value="1"/>
</dbReference>
<gene>
    <name evidence="4" type="primary">comD</name>
    <name evidence="4" type="ORF">NSPWAT_2707</name>
</gene>
<name>A0ABM9HHM8_9BACT</name>
<proteinExistence type="predicted"/>
<dbReference type="EC" id="4.1.1.79" evidence="4"/>
<keyword evidence="5" id="KW-1185">Reference proteome</keyword>
<dbReference type="EMBL" id="OX336137">
    <property type="protein sequence ID" value="CAI2719563.1"/>
    <property type="molecule type" value="Genomic_DNA"/>
</dbReference>
<organism evidence="4 5">
    <name type="scientific">Nitrospina watsonii</name>
    <dbReference type="NCBI Taxonomy" id="1323948"/>
    <lineage>
        <taxon>Bacteria</taxon>
        <taxon>Pseudomonadati</taxon>
        <taxon>Nitrospinota/Tectimicrobiota group</taxon>
        <taxon>Nitrospinota</taxon>
        <taxon>Nitrospinia</taxon>
        <taxon>Nitrospinales</taxon>
        <taxon>Nitrospinaceae</taxon>
        <taxon>Nitrospina</taxon>
    </lineage>
</organism>
<dbReference type="InterPro" id="IPR051818">
    <property type="entry name" value="TPP_dependent_decarboxylase"/>
</dbReference>
<dbReference type="CDD" id="cd07035">
    <property type="entry name" value="TPP_PYR_POX_like"/>
    <property type="match status" value="1"/>
</dbReference>